<evidence type="ECO:0000256" key="1">
    <source>
        <dbReference type="ARBA" id="ARBA00008779"/>
    </source>
</evidence>
<reference evidence="7 8" key="1">
    <citation type="submission" date="2023-06" db="EMBL/GenBank/DDBJ databases">
        <title>Roseiconus lacunae JC819 isolated from Gulf of Mannar region, Tamil Nadu.</title>
        <authorList>
            <person name="Pk S."/>
            <person name="Ch S."/>
            <person name="Ch V.R."/>
        </authorList>
    </citation>
    <scope>NUCLEOTIDE SEQUENCE [LARGE SCALE GENOMIC DNA]</scope>
    <source>
        <strain evidence="7 8">JC819</strain>
    </source>
</reference>
<evidence type="ECO:0000313" key="8">
    <source>
        <dbReference type="Proteomes" id="UP001239462"/>
    </source>
</evidence>
<dbReference type="CDD" id="cd16026">
    <property type="entry name" value="GALNS_like"/>
    <property type="match status" value="1"/>
</dbReference>
<keyword evidence="3" id="KW-0378">Hydrolase</keyword>
<dbReference type="Gene3D" id="3.40.720.10">
    <property type="entry name" value="Alkaline Phosphatase, subunit A"/>
    <property type="match status" value="1"/>
</dbReference>
<dbReference type="Pfam" id="PF00884">
    <property type="entry name" value="Sulfatase"/>
    <property type="match status" value="1"/>
</dbReference>
<feature type="compositionally biased region" description="Basic and acidic residues" evidence="5">
    <location>
        <begin position="417"/>
        <end position="431"/>
    </location>
</feature>
<comment type="caution">
    <text evidence="7">The sequence shown here is derived from an EMBL/GenBank/DDBJ whole genome shotgun (WGS) entry which is preliminary data.</text>
</comment>
<evidence type="ECO:0000256" key="3">
    <source>
        <dbReference type="ARBA" id="ARBA00022801"/>
    </source>
</evidence>
<feature type="region of interest" description="Disordered" evidence="5">
    <location>
        <begin position="413"/>
        <end position="436"/>
    </location>
</feature>
<dbReference type="SUPFAM" id="SSF53649">
    <property type="entry name" value="Alkaline phosphatase-like"/>
    <property type="match status" value="1"/>
</dbReference>
<dbReference type="InterPro" id="IPR024607">
    <property type="entry name" value="Sulfatase_CS"/>
</dbReference>
<evidence type="ECO:0000259" key="6">
    <source>
        <dbReference type="Pfam" id="PF00884"/>
    </source>
</evidence>
<accession>A0ABT7PRG5</accession>
<name>A0ABT7PRG5_9BACT</name>
<dbReference type="PROSITE" id="PS00149">
    <property type="entry name" value="SULFATASE_2"/>
    <property type="match status" value="1"/>
</dbReference>
<dbReference type="InterPro" id="IPR000917">
    <property type="entry name" value="Sulfatase_N"/>
</dbReference>
<feature type="region of interest" description="Disordered" evidence="5">
    <location>
        <begin position="473"/>
        <end position="513"/>
    </location>
</feature>
<dbReference type="InterPro" id="IPR017850">
    <property type="entry name" value="Alkaline_phosphatase_core_sf"/>
</dbReference>
<sequence>MYRPVIRLLLTCPLRVGLLLCSLVLFVPNSLGQDAAISGSERPNVIIIFIDDMGFGDVGFNGATGPKTPHLDQMAREGMQFRDFYVGCAVCSGSRTALMTGTHYQRLNMAAVLFPNSNKGLHPDEVTIADMLLDAGYATKCVGKWHLGHLPPCLPTYQGFQSYFGIPYSNDMWIDPANRLADDIVLREGVTLEQLRAGEKQKNQVPLMRDEEVIEYPVDQSTITKRYTEEAIRFIRQHRDEPFFLYLPHTMVHLPLAVSDAFKNRTGKLIWDAIEEVDWSVGEILGELRRAGLDERTLVIFTSDNGAAVGSSLPLRAKKGSVYDGGIREPTVMRWPGRIPAGTVCREVAASIDVLPTLAKLCRAELPQRPIDGHNIWSLMSGAKGATSPHQTYCLTHGPGTVRSGKWKYYPWPEGQSGRKADRSARDHNQGDRPSVQLYDTVADIGETRNVANEHPGVVQRLQAAWEAHNKELSANRRPAADLIRPKDALSPSRPGTPGRRSNSSVAPLDWASVEPGKTYPSSSVANLVKQPFTLTCKLSGDLASGVVVAHGGTLTGYSMYLHDGQLTFAVRQSGDTIRRVSLPLGPASDWTIVASVTPTAIRLKVNDNRAEVWQGDGRLLRHPAEDLSIAFDSKMPVDPEGPTRRFDGTIKSIRFQID</sequence>
<evidence type="ECO:0000256" key="2">
    <source>
        <dbReference type="ARBA" id="ARBA00022723"/>
    </source>
</evidence>
<keyword evidence="8" id="KW-1185">Reference proteome</keyword>
<dbReference type="EMBL" id="JASZZN010000025">
    <property type="protein sequence ID" value="MDM4018691.1"/>
    <property type="molecule type" value="Genomic_DNA"/>
</dbReference>
<organism evidence="7 8">
    <name type="scientific">Roseiconus lacunae</name>
    <dbReference type="NCBI Taxonomy" id="2605694"/>
    <lineage>
        <taxon>Bacteria</taxon>
        <taxon>Pseudomonadati</taxon>
        <taxon>Planctomycetota</taxon>
        <taxon>Planctomycetia</taxon>
        <taxon>Pirellulales</taxon>
        <taxon>Pirellulaceae</taxon>
        <taxon>Roseiconus</taxon>
    </lineage>
</organism>
<evidence type="ECO:0000256" key="4">
    <source>
        <dbReference type="ARBA" id="ARBA00022837"/>
    </source>
</evidence>
<keyword evidence="4" id="KW-0106">Calcium</keyword>
<evidence type="ECO:0000256" key="5">
    <source>
        <dbReference type="SAM" id="MobiDB-lite"/>
    </source>
</evidence>
<comment type="similarity">
    <text evidence="1">Belongs to the sulfatase family.</text>
</comment>
<gene>
    <name evidence="7" type="ORF">QTN89_24775</name>
</gene>
<protein>
    <submittedName>
        <fullName evidence="7">Sulfatase</fullName>
    </submittedName>
</protein>
<proteinExistence type="inferred from homology"/>
<feature type="domain" description="Sulfatase N-terminal" evidence="6">
    <location>
        <begin position="43"/>
        <end position="361"/>
    </location>
</feature>
<keyword evidence="2" id="KW-0479">Metal-binding</keyword>
<evidence type="ECO:0000313" key="7">
    <source>
        <dbReference type="EMBL" id="MDM4018691.1"/>
    </source>
</evidence>
<dbReference type="Gene3D" id="3.30.1120.10">
    <property type="match status" value="1"/>
</dbReference>
<dbReference type="PANTHER" id="PTHR42693:SF53">
    <property type="entry name" value="ENDO-4-O-SULFATASE"/>
    <property type="match status" value="1"/>
</dbReference>
<dbReference type="InterPro" id="IPR050738">
    <property type="entry name" value="Sulfatase"/>
</dbReference>
<dbReference type="PANTHER" id="PTHR42693">
    <property type="entry name" value="ARYLSULFATASE FAMILY MEMBER"/>
    <property type="match status" value="1"/>
</dbReference>
<dbReference type="RefSeq" id="WP_289166595.1">
    <property type="nucleotide sequence ID" value="NZ_JASZZN010000025.1"/>
</dbReference>
<dbReference type="Proteomes" id="UP001239462">
    <property type="component" value="Unassembled WGS sequence"/>
</dbReference>